<evidence type="ECO:0000256" key="1">
    <source>
        <dbReference type="ARBA" id="ARBA00005947"/>
    </source>
</evidence>
<dbReference type="InterPro" id="IPR023801">
    <property type="entry name" value="His_deacetylse_dom"/>
</dbReference>
<dbReference type="Proteomes" id="UP000261704">
    <property type="component" value="Chromosome"/>
</dbReference>
<dbReference type="Gene3D" id="3.40.800.20">
    <property type="entry name" value="Histone deacetylase domain"/>
    <property type="match status" value="1"/>
</dbReference>
<dbReference type="GO" id="GO:0040029">
    <property type="term" value="P:epigenetic regulation of gene expression"/>
    <property type="evidence" value="ECO:0007669"/>
    <property type="project" value="TreeGrafter"/>
</dbReference>
<keyword evidence="4" id="KW-1185">Reference proteome</keyword>
<evidence type="ECO:0000259" key="2">
    <source>
        <dbReference type="Pfam" id="PF00850"/>
    </source>
</evidence>
<dbReference type="KEGG" id="pamo:BAR1_02845"/>
<dbReference type="GO" id="GO:0004407">
    <property type="term" value="F:histone deacetylase activity"/>
    <property type="evidence" value="ECO:0007669"/>
    <property type="project" value="TreeGrafter"/>
</dbReference>
<comment type="similarity">
    <text evidence="1">Belongs to the histone deacetylase family.</text>
</comment>
<dbReference type="PANTHER" id="PTHR10625">
    <property type="entry name" value="HISTONE DEACETYLASE HDAC1-RELATED"/>
    <property type="match status" value="1"/>
</dbReference>
<gene>
    <name evidence="3" type="ORF">BAR1_02845</name>
</gene>
<protein>
    <submittedName>
        <fullName evidence="3">Histone deacetylase family protein</fullName>
    </submittedName>
</protein>
<accession>A0A347UDM9</accession>
<proteinExistence type="inferred from homology"/>
<dbReference type="InterPro" id="IPR037138">
    <property type="entry name" value="His_deacetylse_dom_sf"/>
</dbReference>
<dbReference type="CDD" id="cd11599">
    <property type="entry name" value="HDAC_classII_2"/>
    <property type="match status" value="1"/>
</dbReference>
<evidence type="ECO:0000313" key="3">
    <source>
        <dbReference type="EMBL" id="AXX96957.1"/>
    </source>
</evidence>
<organism evidence="3 4">
    <name type="scientific">Profundibacter amoris</name>
    <dbReference type="NCBI Taxonomy" id="2171755"/>
    <lineage>
        <taxon>Bacteria</taxon>
        <taxon>Pseudomonadati</taxon>
        <taxon>Pseudomonadota</taxon>
        <taxon>Alphaproteobacteria</taxon>
        <taxon>Rhodobacterales</taxon>
        <taxon>Paracoccaceae</taxon>
        <taxon>Profundibacter</taxon>
    </lineage>
</organism>
<name>A0A347UDM9_9RHOB</name>
<dbReference type="EMBL" id="CP032125">
    <property type="protein sequence ID" value="AXX96957.1"/>
    <property type="molecule type" value="Genomic_DNA"/>
</dbReference>
<dbReference type="OrthoDB" id="9808367at2"/>
<evidence type="ECO:0000313" key="4">
    <source>
        <dbReference type="Proteomes" id="UP000261704"/>
    </source>
</evidence>
<reference evidence="3 4" key="1">
    <citation type="submission" date="2018-09" db="EMBL/GenBank/DDBJ databases">
        <title>Profundibacter amoris BAR1 gen. nov., sp. nov., a new member of the Roseobacter clade isolated at Lokis Castle Vent Field on the Arctic Mid-Oceanic Ridge.</title>
        <authorList>
            <person name="Le Moine Bauer S."/>
            <person name="Sjoeberg A.G."/>
            <person name="L'Haridon S."/>
            <person name="Stokke R."/>
            <person name="Roalkvam I."/>
            <person name="Steen I.H."/>
            <person name="Dahle H."/>
        </authorList>
    </citation>
    <scope>NUCLEOTIDE SEQUENCE [LARGE SCALE GENOMIC DNA]</scope>
    <source>
        <strain evidence="3 4">BAR1</strain>
    </source>
</reference>
<dbReference type="AlphaFoldDB" id="A0A347UDM9"/>
<dbReference type="Pfam" id="PF00850">
    <property type="entry name" value="Hist_deacetyl"/>
    <property type="match status" value="1"/>
</dbReference>
<feature type="domain" description="Histone deacetylase" evidence="2">
    <location>
        <begin position="20"/>
        <end position="306"/>
    </location>
</feature>
<dbReference type="PRINTS" id="PR01270">
    <property type="entry name" value="HDASUPER"/>
</dbReference>
<dbReference type="PANTHER" id="PTHR10625:SF10">
    <property type="entry name" value="HISTONE DEACETYLASE HDAC1"/>
    <property type="match status" value="1"/>
</dbReference>
<dbReference type="InterPro" id="IPR000286">
    <property type="entry name" value="HDACs"/>
</dbReference>
<dbReference type="SUPFAM" id="SSF52768">
    <property type="entry name" value="Arginase/deacetylase"/>
    <property type="match status" value="1"/>
</dbReference>
<sequence>MSTVFITHNDCLSHITPPGHPEQVARLEHVQQALSAPEFVNLQREDAPLAEDSHILLAHPAAHIKRVRDAAPTEGTVSLDPDTHMSAGSLTAALRGVGANIRAVEMVMNGEVNNAFCGIRPPGHHAEQEKPMGFCLFGNVAIAAKHALENCGARRVAIVDFDVHHGNGTQSLLWDESRALFCSSHQMPLYPGTGAATETGAFDNVLNYPLPEGCTTATLQAAYDGEIFPAIEAFKPDLILVSAGFDAHRADPLAGLMWEVEDFVWLTNRICDVADKVCEGRIVSTLEGGYDLDALAASVAAHVKVLMERGG</sequence>
<dbReference type="InterPro" id="IPR023696">
    <property type="entry name" value="Ureohydrolase_dom_sf"/>
</dbReference>
<dbReference type="RefSeq" id="WP_118941615.1">
    <property type="nucleotide sequence ID" value="NZ_CP032125.1"/>
</dbReference>